<accession>A0ACC8XIQ3</accession>
<evidence type="ECO:0000313" key="2">
    <source>
        <dbReference type="Proteomes" id="UP000188637"/>
    </source>
</evidence>
<name>A0ACC8XIQ3_9FIRM</name>
<dbReference type="EMBL" id="LJHD01000047">
    <property type="protein sequence ID" value="ONI45785.1"/>
    <property type="molecule type" value="Genomic_DNA"/>
</dbReference>
<proteinExistence type="predicted"/>
<comment type="caution">
    <text evidence="1">The sequence shown here is derived from an EMBL/GenBank/DDBJ whole genome shotgun (WGS) entry which is preliminary data.</text>
</comment>
<protein>
    <submittedName>
        <fullName evidence="1">Uncharacterized protein</fullName>
    </submittedName>
</protein>
<keyword evidence="2" id="KW-1185">Reference proteome</keyword>
<organism evidence="1 2">
    <name type="scientific">Candidatus Epulonipiscium fishelsonii</name>
    <dbReference type="NCBI Taxonomy" id="77094"/>
    <lineage>
        <taxon>Bacteria</taxon>
        <taxon>Bacillati</taxon>
        <taxon>Bacillota</taxon>
        <taxon>Clostridia</taxon>
        <taxon>Lachnospirales</taxon>
        <taxon>Lachnospiraceae</taxon>
        <taxon>Candidatus Epulonipiscium</taxon>
    </lineage>
</organism>
<sequence length="218" mass="24508">MKIVTLKVGVFEEMTYILIDERTNKVVIIDPGAEATRIINYLKEIGLVENRQGTSDLLAILITHGHYDHIGAIPELVEKFGPEVIAHEESKIYLNNSGYNLSSKVGREMIELDASRYIKDGEILKFSDELEFKVIYVPGHTLDGVAYYHEKSKSIFVGDIIFKRSIGRSDFFGGNQKQLIAGIKNKIFNLPDNVKIYCGHGDVTTVGEEKSLNPYARI</sequence>
<reference evidence="1" key="1">
    <citation type="submission" date="2016-08" db="EMBL/GenBank/DDBJ databases">
        <authorList>
            <person name="Ngugi D.K."/>
            <person name="Miyake S."/>
            <person name="Stingl U."/>
        </authorList>
    </citation>
    <scope>NUCLEOTIDE SEQUENCE</scope>
    <source>
        <strain evidence="1">SCG-D08WGA-EpuloA1</strain>
    </source>
</reference>
<dbReference type="Proteomes" id="UP000188637">
    <property type="component" value="Unassembled WGS sequence"/>
</dbReference>
<evidence type="ECO:0000313" key="1">
    <source>
        <dbReference type="EMBL" id="ONI45785.1"/>
    </source>
</evidence>
<gene>
    <name evidence="1" type="ORF">AN640_04110</name>
</gene>